<keyword evidence="11 40" id="KW-0819">tRNA processing</keyword>
<comment type="catalytic activity">
    <reaction evidence="40">
        <text>a cytidine in 18S rRNA + acetyl-CoA + ATP + H2O = an N(4)-acetylcytidine in 18S rRNA + ADP + phosphate + CoA + H(+)</text>
        <dbReference type="Rhea" id="RHEA:51424"/>
        <dbReference type="Rhea" id="RHEA-COMP:13575"/>
        <dbReference type="Rhea" id="RHEA-COMP:13576"/>
        <dbReference type="ChEBI" id="CHEBI:15377"/>
        <dbReference type="ChEBI" id="CHEBI:15378"/>
        <dbReference type="ChEBI" id="CHEBI:30616"/>
        <dbReference type="ChEBI" id="CHEBI:43474"/>
        <dbReference type="ChEBI" id="CHEBI:57287"/>
        <dbReference type="ChEBI" id="CHEBI:57288"/>
        <dbReference type="ChEBI" id="CHEBI:74900"/>
        <dbReference type="ChEBI" id="CHEBI:82748"/>
        <dbReference type="ChEBI" id="CHEBI:456216"/>
    </reaction>
</comment>
<keyword evidence="15 40" id="KW-0067">ATP-binding</keyword>
<dbReference type="Pfam" id="PF00743">
    <property type="entry name" value="FMO-like"/>
    <property type="match status" value="1"/>
</dbReference>
<keyword evidence="12 40" id="KW-0547">Nucleotide-binding</keyword>
<keyword evidence="18 43" id="KW-1133">Transmembrane helix</keyword>
<dbReference type="GO" id="GO:1990883">
    <property type="term" value="F:18S rRNA cytidine N-acetyltransferase activity"/>
    <property type="evidence" value="ECO:0007669"/>
    <property type="project" value="TreeGrafter"/>
</dbReference>
<evidence type="ECO:0000256" key="3">
    <source>
        <dbReference type="ARBA" id="ARBA00004524"/>
    </source>
</evidence>
<comment type="caution">
    <text evidence="48">The sequence shown here is derived from an EMBL/GenBank/DDBJ whole genome shotgun (WGS) entry which is preliminary data.</text>
</comment>
<evidence type="ECO:0000256" key="31">
    <source>
        <dbReference type="ARBA" id="ARBA00047864"/>
    </source>
</evidence>
<evidence type="ECO:0000256" key="33">
    <source>
        <dbReference type="ARBA" id="ARBA00048041"/>
    </source>
</evidence>
<comment type="similarity">
    <text evidence="41">Belongs to the FMO family.</text>
</comment>
<evidence type="ECO:0000256" key="28">
    <source>
        <dbReference type="ARBA" id="ARBA00047426"/>
    </source>
</evidence>
<keyword evidence="21" id="KW-0443">Lipid metabolism</keyword>
<organism evidence="48 49">
    <name type="scientific">Adineta steineri</name>
    <dbReference type="NCBI Taxonomy" id="433720"/>
    <lineage>
        <taxon>Eukaryota</taxon>
        <taxon>Metazoa</taxon>
        <taxon>Spiralia</taxon>
        <taxon>Gnathifera</taxon>
        <taxon>Rotifera</taxon>
        <taxon>Eurotatoria</taxon>
        <taxon>Bdelloidea</taxon>
        <taxon>Adinetida</taxon>
        <taxon>Adinetidae</taxon>
        <taxon>Adineta</taxon>
    </lineage>
</organism>
<keyword evidence="19 41" id="KW-0560">Oxidoreductase</keyword>
<dbReference type="HAMAP" id="MF_03211">
    <property type="entry name" value="RNA_acetyltr_Nat10"/>
    <property type="match status" value="1"/>
</dbReference>
<comment type="catalytic activity">
    <reaction evidence="31">
        <text>NADPH + O2 + H(+) = H2O2 + NADP(+)</text>
        <dbReference type="Rhea" id="RHEA:11260"/>
        <dbReference type="ChEBI" id="CHEBI:15378"/>
        <dbReference type="ChEBI" id="CHEBI:15379"/>
        <dbReference type="ChEBI" id="CHEBI:16240"/>
        <dbReference type="ChEBI" id="CHEBI:57783"/>
        <dbReference type="ChEBI" id="CHEBI:58349"/>
        <dbReference type="EC" id="1.6.3.1"/>
    </reaction>
    <physiologicalReaction direction="left-to-right" evidence="31">
        <dbReference type="Rhea" id="RHEA:11261"/>
    </physiologicalReaction>
</comment>
<comment type="catalytic activity">
    <reaction evidence="34">
        <text>trimethylamine + NADPH + O2 = trimethylamine N-oxide + NADP(+) + H2O</text>
        <dbReference type="Rhea" id="RHEA:31979"/>
        <dbReference type="ChEBI" id="CHEBI:15377"/>
        <dbReference type="ChEBI" id="CHEBI:15379"/>
        <dbReference type="ChEBI" id="CHEBI:15724"/>
        <dbReference type="ChEBI" id="CHEBI:57783"/>
        <dbReference type="ChEBI" id="CHEBI:58349"/>
        <dbReference type="ChEBI" id="CHEBI:58389"/>
        <dbReference type="EC" id="1.14.13.148"/>
    </reaction>
    <physiologicalReaction direction="left-to-right" evidence="34">
        <dbReference type="Rhea" id="RHEA:31980"/>
    </physiologicalReaction>
</comment>
<dbReference type="PRINTS" id="PR01125">
    <property type="entry name" value="FMOXYGENASE5"/>
</dbReference>
<protein>
    <recommendedName>
        <fullName evidence="40">RNA cytidine acetyltransferase</fullName>
        <ecNumber evidence="40">2.3.1.-</ecNumber>
    </recommendedName>
    <alternativeName>
        <fullName evidence="40">18S rRNA cytosine acetyltransferase</fullName>
    </alternativeName>
</protein>
<dbReference type="GO" id="GO:0004499">
    <property type="term" value="F:N,N-dimethylaniline monooxygenase activity"/>
    <property type="evidence" value="ECO:0007669"/>
    <property type="project" value="InterPro"/>
</dbReference>
<reference evidence="48" key="1">
    <citation type="submission" date="2021-02" db="EMBL/GenBank/DDBJ databases">
        <authorList>
            <person name="Nowell W R."/>
        </authorList>
    </citation>
    <scope>NUCLEOTIDE SEQUENCE</scope>
</reference>
<dbReference type="GO" id="GO:0006629">
    <property type="term" value="P:lipid metabolic process"/>
    <property type="evidence" value="ECO:0007669"/>
    <property type="project" value="UniProtKB-KW"/>
</dbReference>
<evidence type="ECO:0000256" key="29">
    <source>
        <dbReference type="ARBA" id="ARBA00047574"/>
    </source>
</evidence>
<dbReference type="GO" id="GO:0051391">
    <property type="term" value="P:tRNA acetylation"/>
    <property type="evidence" value="ECO:0007669"/>
    <property type="project" value="UniProtKB-UniRule"/>
</dbReference>
<dbReference type="GO" id="GO:0000049">
    <property type="term" value="F:tRNA binding"/>
    <property type="evidence" value="ECO:0007669"/>
    <property type="project" value="TreeGrafter"/>
</dbReference>
<evidence type="ECO:0000256" key="38">
    <source>
        <dbReference type="ARBA" id="ARBA00049443"/>
    </source>
</evidence>
<keyword evidence="24 40" id="KW-0012">Acyltransferase</keyword>
<dbReference type="InterPro" id="IPR033688">
    <property type="entry name" value="NAT10"/>
</dbReference>
<evidence type="ECO:0000256" key="6">
    <source>
        <dbReference type="ARBA" id="ARBA00022552"/>
    </source>
</evidence>
<dbReference type="SUPFAM" id="SSF55729">
    <property type="entry name" value="Acyl-CoA N-acyltransferases (Nat)"/>
    <property type="match status" value="1"/>
</dbReference>
<evidence type="ECO:0000256" key="15">
    <source>
        <dbReference type="ARBA" id="ARBA00022840"/>
    </source>
</evidence>
<dbReference type="EC" id="2.3.1.-" evidence="40"/>
<dbReference type="CDD" id="cd04301">
    <property type="entry name" value="NAT_SF"/>
    <property type="match status" value="1"/>
</dbReference>
<dbReference type="GO" id="GO:0050661">
    <property type="term" value="F:NADP binding"/>
    <property type="evidence" value="ECO:0007669"/>
    <property type="project" value="InterPro"/>
</dbReference>
<evidence type="ECO:0000256" key="11">
    <source>
        <dbReference type="ARBA" id="ARBA00022694"/>
    </source>
</evidence>
<comment type="catalytic activity">
    <reaction evidence="29">
        <text>heptan-2-one + NADPH + O2 + H(+) = pentyl acetate + NADP(+) + H2O</text>
        <dbReference type="Rhea" id="RHEA:54836"/>
        <dbReference type="ChEBI" id="CHEBI:5672"/>
        <dbReference type="ChEBI" id="CHEBI:15377"/>
        <dbReference type="ChEBI" id="CHEBI:15378"/>
        <dbReference type="ChEBI" id="CHEBI:15379"/>
        <dbReference type="ChEBI" id="CHEBI:57783"/>
        <dbReference type="ChEBI" id="CHEBI:58349"/>
        <dbReference type="ChEBI" id="CHEBI:87362"/>
    </reaction>
    <physiologicalReaction direction="left-to-right" evidence="29">
        <dbReference type="Rhea" id="RHEA:54837"/>
    </physiologicalReaction>
</comment>
<evidence type="ECO:0000256" key="1">
    <source>
        <dbReference type="ARBA" id="ARBA00001974"/>
    </source>
</evidence>
<gene>
    <name evidence="48" type="ORF">JYZ213_LOCUS30626</name>
</gene>
<evidence type="ECO:0000256" key="14">
    <source>
        <dbReference type="ARBA" id="ARBA00022827"/>
    </source>
</evidence>
<keyword evidence="7" id="KW-0597">Phosphoprotein</keyword>
<dbReference type="GO" id="GO:0005524">
    <property type="term" value="F:ATP binding"/>
    <property type="evidence" value="ECO:0007669"/>
    <property type="project" value="UniProtKB-UniRule"/>
</dbReference>
<evidence type="ECO:0000256" key="21">
    <source>
        <dbReference type="ARBA" id="ARBA00023098"/>
    </source>
</evidence>
<dbReference type="InterPro" id="IPR000960">
    <property type="entry name" value="Flavin_mOase"/>
</dbReference>
<evidence type="ECO:0000256" key="37">
    <source>
        <dbReference type="ARBA" id="ARBA00048990"/>
    </source>
</evidence>
<dbReference type="GO" id="GO:0050660">
    <property type="term" value="F:flavin adenine dinucleotide binding"/>
    <property type="evidence" value="ECO:0007669"/>
    <property type="project" value="InterPro"/>
</dbReference>
<evidence type="ECO:0000256" key="41">
    <source>
        <dbReference type="RuleBase" id="RU361177"/>
    </source>
</evidence>
<feature type="binding site" evidence="40">
    <location>
        <begin position="292"/>
        <end position="301"/>
    </location>
    <ligand>
        <name>ATP</name>
        <dbReference type="ChEBI" id="CHEBI:30616"/>
    </ligand>
</feature>
<evidence type="ECO:0000313" key="49">
    <source>
        <dbReference type="Proteomes" id="UP000663845"/>
    </source>
</evidence>
<evidence type="ECO:0000256" key="20">
    <source>
        <dbReference type="ARBA" id="ARBA00023033"/>
    </source>
</evidence>
<dbReference type="GO" id="GO:0034899">
    <property type="term" value="F:trimethylamine monooxygenase activity"/>
    <property type="evidence" value="ECO:0007669"/>
    <property type="project" value="UniProtKB-EC"/>
</dbReference>
<accession>A0A815BAK6</accession>
<evidence type="ECO:0000256" key="4">
    <source>
        <dbReference type="ARBA" id="ARBA00004604"/>
    </source>
</evidence>
<evidence type="ECO:0000256" key="24">
    <source>
        <dbReference type="ARBA" id="ARBA00023315"/>
    </source>
</evidence>
<evidence type="ECO:0000256" key="5">
    <source>
        <dbReference type="ARBA" id="ARBA00022481"/>
    </source>
</evidence>
<evidence type="ECO:0000256" key="40">
    <source>
        <dbReference type="HAMAP-Rule" id="MF_03211"/>
    </source>
</evidence>
<comment type="catalytic activity">
    <reaction evidence="27">
        <text>hypotaurine + NADH + O2 + H(+) = taurine + NAD(+) + H2O</text>
        <dbReference type="Rhea" id="RHEA:74111"/>
        <dbReference type="ChEBI" id="CHEBI:15377"/>
        <dbReference type="ChEBI" id="CHEBI:15378"/>
        <dbReference type="ChEBI" id="CHEBI:15379"/>
        <dbReference type="ChEBI" id="CHEBI:57540"/>
        <dbReference type="ChEBI" id="CHEBI:57853"/>
        <dbReference type="ChEBI" id="CHEBI:57945"/>
        <dbReference type="ChEBI" id="CHEBI:507393"/>
        <dbReference type="EC" id="1.14.13.8"/>
    </reaction>
    <physiologicalReaction direction="left-to-right" evidence="27">
        <dbReference type="Rhea" id="RHEA:74112"/>
    </physiologicalReaction>
</comment>
<dbReference type="InterPro" id="IPR032672">
    <property type="entry name" value="TmcA/NAT10/Kre33"/>
</dbReference>
<comment type="function">
    <text evidence="40">RNA cytidine acetyltransferase with specificity toward both 18S rRNA and tRNAs. Catalyzes the formation of N(4)-acetylcytidine (ac4C) in 18S rRNA. Required for early nucleolar cleavages of precursor rRNA at sites A0, A1 and A2 during 18S rRNA synthesis. Catalyzes the formation of ac4C in serine and leucine tRNAs. Requires a tRNA-binding adapter protein for full tRNA acetyltransferase activity but not for 18S rRNA acetylation.</text>
</comment>
<evidence type="ECO:0000256" key="43">
    <source>
        <dbReference type="SAM" id="Phobius"/>
    </source>
</evidence>
<keyword evidence="17" id="KW-0521">NADP</keyword>
<keyword evidence="6 40" id="KW-0698">rRNA processing</keyword>
<feature type="binding site" evidence="40">
    <location>
        <position position="470"/>
    </location>
    <ligand>
        <name>ATP</name>
        <dbReference type="ChEBI" id="CHEBI:30616"/>
    </ligand>
</feature>
<dbReference type="InterPro" id="IPR013562">
    <property type="entry name" value="TmcA/NAT10_N"/>
</dbReference>
<evidence type="ECO:0000259" key="44">
    <source>
        <dbReference type="Pfam" id="PF05127"/>
    </source>
</evidence>
<evidence type="ECO:0000256" key="16">
    <source>
        <dbReference type="ARBA" id="ARBA00022848"/>
    </source>
</evidence>
<keyword evidence="14 41" id="KW-0274">FAD</keyword>
<comment type="catalytic activity">
    <reaction evidence="32">
        <text>hexan-3-one + NADPH + O2 + H(+) = ethyl butanoate + NADP(+) + H2O</text>
        <dbReference type="Rhea" id="RHEA:54844"/>
        <dbReference type="ChEBI" id="CHEBI:15377"/>
        <dbReference type="ChEBI" id="CHEBI:15378"/>
        <dbReference type="ChEBI" id="CHEBI:15379"/>
        <dbReference type="ChEBI" id="CHEBI:57783"/>
        <dbReference type="ChEBI" id="CHEBI:58349"/>
        <dbReference type="ChEBI" id="CHEBI:88764"/>
        <dbReference type="ChEBI" id="CHEBI:89891"/>
    </reaction>
    <physiologicalReaction direction="left-to-right" evidence="32">
        <dbReference type="Rhea" id="RHEA:54845"/>
    </physiologicalReaction>
</comment>
<dbReference type="InterPro" id="IPR000182">
    <property type="entry name" value="GNAT_dom"/>
</dbReference>
<dbReference type="Pfam" id="PF13718">
    <property type="entry name" value="GNAT_acetyltr_2"/>
    <property type="match status" value="1"/>
</dbReference>
<comment type="catalytic activity">
    <reaction evidence="28">
        <text>hexan-3-one + NADPH + O2 + H(+) = propyl propanoate + NADP(+) + H2O</text>
        <dbReference type="Rhea" id="RHEA:54848"/>
        <dbReference type="ChEBI" id="CHEBI:15377"/>
        <dbReference type="ChEBI" id="CHEBI:15378"/>
        <dbReference type="ChEBI" id="CHEBI:15379"/>
        <dbReference type="ChEBI" id="CHEBI:57783"/>
        <dbReference type="ChEBI" id="CHEBI:58349"/>
        <dbReference type="ChEBI" id="CHEBI:89828"/>
        <dbReference type="ChEBI" id="CHEBI:89891"/>
    </reaction>
    <physiologicalReaction direction="left-to-right" evidence="28">
        <dbReference type="Rhea" id="RHEA:54849"/>
    </physiologicalReaction>
</comment>
<evidence type="ECO:0000256" key="39">
    <source>
        <dbReference type="ARBA" id="ARBA00049475"/>
    </source>
</evidence>
<comment type="subcellular location">
    <subcellularLocation>
        <location evidence="2">Endoplasmic reticulum membrane</location>
        <topology evidence="2">Single-pass membrane protein</topology>
    </subcellularLocation>
    <subcellularLocation>
        <location evidence="3">Microsome membrane</location>
    </subcellularLocation>
    <subcellularLocation>
        <location evidence="4 40">Nucleus</location>
        <location evidence="4 40">Nucleolus</location>
    </subcellularLocation>
</comment>
<evidence type="ECO:0000256" key="7">
    <source>
        <dbReference type="ARBA" id="ARBA00022553"/>
    </source>
</evidence>
<keyword evidence="8 41" id="KW-0285">Flavoprotein</keyword>
<dbReference type="InterPro" id="IPR027417">
    <property type="entry name" value="P-loop_NTPase"/>
</dbReference>
<comment type="caution">
    <text evidence="40">Lacks conserved residue(s) required for the propagation of feature annotation.</text>
</comment>
<proteinExistence type="inferred from homology"/>
<dbReference type="PANTHER" id="PTHR10925">
    <property type="entry name" value="N-ACETYLTRANSFERASE 10"/>
    <property type="match status" value="1"/>
</dbReference>
<dbReference type="InterPro" id="IPR016181">
    <property type="entry name" value="Acyl_CoA_acyltransferase"/>
</dbReference>
<feature type="domain" description="N-acetyltransferase" evidence="46">
    <location>
        <begin position="533"/>
        <end position="763"/>
    </location>
</feature>
<feature type="domain" description="TcmA/NAT10 helicase" evidence="44">
    <location>
        <begin position="287"/>
        <end position="488"/>
    </location>
</feature>
<dbReference type="Gene3D" id="3.40.630.30">
    <property type="match status" value="1"/>
</dbReference>
<comment type="function">
    <text evidence="26">Broad spectrum monooxygenase that catalyzes the oxygenation of a wide variety of nitrogen- and sulfur-containing compounds including xenobiotics. Catalyzes the S-oxygenation of hypotaurine to produce taurine, an organic osmolyte involved in cell volume regulation as well as a variety of cytoprotective and developmental processes. In vitro, catalyzes the N-oxygenation of trimethylamine (TMA) to produce trimethylamine N-oxide (TMAO) and could therefore participate to the detoxification of this compound that is generated by the action of gut microbiota from dietary precursors such as choline, choline containing compounds, betaine or L-carnitine.</text>
</comment>
<comment type="catalytic activity">
    <reaction evidence="36">
        <text>(2E)-geranial + NADPH + O2 + H(+) = (1E)-2,6-dimethylhepta-1,5-dien-1-yl formate + NADP(+) + H2O</text>
        <dbReference type="Rhea" id="RHEA:54860"/>
        <dbReference type="ChEBI" id="CHEBI:15377"/>
        <dbReference type="ChEBI" id="CHEBI:15378"/>
        <dbReference type="ChEBI" id="CHEBI:15379"/>
        <dbReference type="ChEBI" id="CHEBI:16980"/>
        <dbReference type="ChEBI" id="CHEBI:57783"/>
        <dbReference type="ChEBI" id="CHEBI:58349"/>
        <dbReference type="ChEBI" id="CHEBI:138375"/>
    </reaction>
    <physiologicalReaction direction="left-to-right" evidence="36">
        <dbReference type="Rhea" id="RHEA:54861"/>
    </physiologicalReaction>
</comment>
<dbReference type="Pfam" id="PF13725">
    <property type="entry name" value="tRNA_bind_2"/>
    <property type="match status" value="1"/>
</dbReference>
<dbReference type="InterPro" id="IPR020946">
    <property type="entry name" value="Flavin_mOase-like"/>
</dbReference>
<keyword evidence="13" id="KW-0256">Endoplasmic reticulum</keyword>
<evidence type="ECO:0000256" key="18">
    <source>
        <dbReference type="ARBA" id="ARBA00022989"/>
    </source>
</evidence>
<evidence type="ECO:0000259" key="46">
    <source>
        <dbReference type="Pfam" id="PF13718"/>
    </source>
</evidence>
<evidence type="ECO:0000256" key="36">
    <source>
        <dbReference type="ARBA" id="ARBA00048989"/>
    </source>
</evidence>
<evidence type="ECO:0000256" key="12">
    <source>
        <dbReference type="ARBA" id="ARBA00022741"/>
    </source>
</evidence>
<comment type="function">
    <text evidence="25">Acts as a Baeyer-Villiger monooxygenase on a broad range of substrates. Catalyzes the insertion of an oxygen atom into a carbon-carbon bond adjacent to a carbonyl, which converts ketones to esters. Active on diverse carbonyl compounds, whereas soft nucleophiles are mostly non- or poorly reactive. In contrast with other forms of FMO it is non- or poorly active on 'classical' substrates such as drugs, pesticides, and dietary components containing soft nucleophilic heteroatoms. Able to oxidize drug molecules bearing a carbonyl group on an aliphatic chain, such as nabumetone and pentoxifylline. Also, in the absence of substrates, shows slow but yet significant NADPH oxidase activity. Acts as a positive modulator of cholesterol biosynthesis as well as glucose homeostasis, promoting metabolic aging via pleiotropic effects.</text>
</comment>
<sequence length="1469" mass="168407">MVKKKIDNRLRILIENGLKQFHRSLIVVVGDKGRDQVVILHHMLSKAQVKARPTVLWCYKKELDFSTHRKKRMKQMKKRQATTGSTSGGGGDDDNPFEVFLSSTQIHYTFYSDTPKILGRTFGMCVLQDFEALTPNLLARTVETVEGGGLVVLLLQTMRSLKQLYTLTMDIHARYRTELHRQTEPRFNERFILSLSSCQQCLIVDDQLNILPCSSNSSLTIEPIPAKTEENSLTREQIELKELCFSLKDTQPIGHLIDCCKTLDQGKVLLKLLDSITDKAFRHTCSITAPRGRGKSASLGLAIAGAIAFGYSNIYVTSPAPENLKILFEFILKGFNALDYQDHIDYDIQYSSNDHKEKIIIQLTIHRPKQHRQIIQYIQPHESSRLSQCELLIIDEAAAIPLPLVKQFLTGANYLVFLSSTINGYEGTGRSLSLKLLEQLRQQSAILTTATKSTTNNRTLSELELNEPIRYGIDDPIELWLNNLLCLDCCQDPSKSHKASRGSCPSLDSCSLYCIERDTLFSYNESSELFLRRLMYLFVSSHYKNSPNDLQMLSDAPGHDIYCLLGPIVDSNQLPEILCAVQVCYEGDLSKETVARQLTHGQRNSGDLIPWTIAQTYQDYTFGKMSGVRIIRLATHPDYQRMGYGTRAIQLLEKYFQGRIINLDEFDKQKSPSSPTADQVEIIDDDDLPLLKEELRPRQGLPPLLQKLSERRLTHAIDYLGVSYGLSSDLLKFWKKNQFLPIYLRQTASDLTGESSCIMLKTIHAADQAPWLFSYYQDFRRRIISLFGYQFRMFTPGMVLNLIQQGVFPEIKEPFTASLIEQSFTDYDLRRLESYTRNLVDYHLILDLIPTLARLFYLNRLPIQLTVIQMALIAGIGLQYKTIEQLEKELNLPQSQLLALFNKLIKKIIDLINSTQETEIGKTFVNSLDAVNMQPLDKSLRQELGQKNIENRFFEKSISRVCYEMTNDIGGLWNYDANAVDGKASVMKSTVINTSKEFMAFSDYPPPIEYPNYMHNTKLLSYFRMYAEKFHLKDYIRFRRRVTRIQPAVDYEQTGCWMIYSVDAEEESSEISEKYDTVMLATGHHAHPRWVDFPGLDNFKGQKLHSWQYKTPHGFEDKTVVVIGIGNSGADMVVELGRFAKQVYLSTRRGTWVLNRVGPNGWPIDMYASNSITAAIQNYFPSLTNWMLEKELSKRFNHELYNLKPNHRPLQQHTCLNDDLPNRIICGSVIVKPNIKEFTADGHGVIFTDGTKIDHVDCILMATGFSIVFPYLDEKILTVQDNKIRLYKYVWPSHMTHPTLAVMGLIQPLGAINPITELQARWAIRVFKGELKLPSRLIMDEDIDEKIHQMAERYVSSPRHTVEVDHVDYCDEIADQAGCRPDIFKFLLNDFKLGWTLLAGAFTPYRYRLQGPNQWEGARDAILTQNERVEYPLCAGRNKQQGKFQLEWTPMFSIICFILLSVILYQVFL</sequence>
<dbReference type="InterPro" id="IPR036188">
    <property type="entry name" value="FAD/NAD-bd_sf"/>
</dbReference>
<feature type="transmembrane region" description="Helical" evidence="43">
    <location>
        <begin position="1448"/>
        <end position="1468"/>
    </location>
</feature>
<dbReference type="InterPro" id="IPR027992">
    <property type="entry name" value="tRNA_bind_dom"/>
</dbReference>
<comment type="cofactor">
    <cofactor evidence="1 41">
        <name>FAD</name>
        <dbReference type="ChEBI" id="CHEBI:57692"/>
    </cofactor>
</comment>
<dbReference type="GO" id="GO:0016174">
    <property type="term" value="F:NAD(P)H oxidase H2O2-forming activity"/>
    <property type="evidence" value="ECO:0007669"/>
    <property type="project" value="UniProtKB-EC"/>
</dbReference>
<dbReference type="PANTHER" id="PTHR10925:SF5">
    <property type="entry name" value="RNA CYTIDINE ACETYLTRANSFERASE"/>
    <property type="match status" value="1"/>
</dbReference>
<comment type="catalytic activity">
    <reaction evidence="35">
        <text>octan-3-one + NADPH + O2 + H(+) = ethyl hexanoate + NADP(+) + H2O</text>
        <dbReference type="Rhea" id="RHEA:54856"/>
        <dbReference type="ChEBI" id="CHEBI:15377"/>
        <dbReference type="ChEBI" id="CHEBI:15378"/>
        <dbReference type="ChEBI" id="CHEBI:15379"/>
        <dbReference type="ChEBI" id="CHEBI:57783"/>
        <dbReference type="ChEBI" id="CHEBI:58349"/>
        <dbReference type="ChEBI" id="CHEBI:80946"/>
        <dbReference type="ChEBI" id="CHEBI:86055"/>
    </reaction>
    <physiologicalReaction direction="left-to-right" evidence="35">
        <dbReference type="Rhea" id="RHEA:54857"/>
    </physiologicalReaction>
</comment>
<feature type="compositionally biased region" description="Basic residues" evidence="42">
    <location>
        <begin position="70"/>
        <end position="80"/>
    </location>
</feature>
<keyword evidence="23 40" id="KW-0539">Nucleus</keyword>
<feature type="binding site" evidence="40">
    <location>
        <position position="736"/>
    </location>
    <ligand>
        <name>acetyl-CoA</name>
        <dbReference type="ChEBI" id="CHEBI:57288"/>
    </ligand>
</feature>
<evidence type="ECO:0000256" key="19">
    <source>
        <dbReference type="ARBA" id="ARBA00023002"/>
    </source>
</evidence>
<comment type="catalytic activity">
    <reaction evidence="40">
        <text>a cytidine in tRNA + acetyl-CoA + ATP + H2O = an N(4)-acetylcytidine in tRNA + ADP + phosphate + CoA + H(+)</text>
        <dbReference type="Rhea" id="RHEA:53876"/>
        <dbReference type="Rhea" id="RHEA-COMP:13670"/>
        <dbReference type="Rhea" id="RHEA-COMP:13671"/>
        <dbReference type="ChEBI" id="CHEBI:15377"/>
        <dbReference type="ChEBI" id="CHEBI:15378"/>
        <dbReference type="ChEBI" id="CHEBI:30616"/>
        <dbReference type="ChEBI" id="CHEBI:43474"/>
        <dbReference type="ChEBI" id="CHEBI:57287"/>
        <dbReference type="ChEBI" id="CHEBI:57288"/>
        <dbReference type="ChEBI" id="CHEBI:74900"/>
        <dbReference type="ChEBI" id="CHEBI:82748"/>
        <dbReference type="ChEBI" id="CHEBI:456216"/>
    </reaction>
</comment>
<evidence type="ECO:0000256" key="26">
    <source>
        <dbReference type="ARBA" id="ARBA00045957"/>
    </source>
</evidence>
<evidence type="ECO:0000256" key="13">
    <source>
        <dbReference type="ARBA" id="ARBA00022824"/>
    </source>
</evidence>
<dbReference type="PRINTS" id="PR00370">
    <property type="entry name" value="FMOXYGENASE"/>
</dbReference>
<keyword evidence="22 43" id="KW-0472">Membrane</keyword>
<comment type="catalytic activity">
    <reaction evidence="30">
        <text>sulcatone + NADPH + O2 + H(+) = 4-methylpent-3-en-1-yl acetate + NADP(+) + H2O</text>
        <dbReference type="Rhea" id="RHEA:54864"/>
        <dbReference type="ChEBI" id="CHEBI:15377"/>
        <dbReference type="ChEBI" id="CHEBI:15378"/>
        <dbReference type="ChEBI" id="CHEBI:15379"/>
        <dbReference type="ChEBI" id="CHEBI:16310"/>
        <dbReference type="ChEBI" id="CHEBI:57783"/>
        <dbReference type="ChEBI" id="CHEBI:58349"/>
        <dbReference type="ChEBI" id="CHEBI:138373"/>
    </reaction>
    <physiologicalReaction direction="left-to-right" evidence="30">
        <dbReference type="Rhea" id="RHEA:54865"/>
    </physiologicalReaction>
</comment>
<dbReference type="Pfam" id="PF08351">
    <property type="entry name" value="TmcA_N"/>
    <property type="match status" value="1"/>
</dbReference>
<dbReference type="GO" id="GO:1904812">
    <property type="term" value="P:rRNA acetylation involved in maturation of SSU-rRNA"/>
    <property type="evidence" value="ECO:0007669"/>
    <property type="project" value="InterPro"/>
</dbReference>
<evidence type="ECO:0000256" key="35">
    <source>
        <dbReference type="ARBA" id="ARBA00048459"/>
    </source>
</evidence>
<comment type="similarity">
    <text evidence="40">Belongs to the RNA cytidine acetyltransferase family. NAT10 subfamily.</text>
</comment>
<evidence type="ECO:0000256" key="23">
    <source>
        <dbReference type="ARBA" id="ARBA00023242"/>
    </source>
</evidence>
<keyword evidence="20 41" id="KW-0503">Monooxygenase</keyword>
<dbReference type="SUPFAM" id="SSF51905">
    <property type="entry name" value="FAD/NAD(P)-binding domain"/>
    <property type="match status" value="2"/>
</dbReference>
<dbReference type="Gene3D" id="3.50.50.60">
    <property type="entry name" value="FAD/NAD(P)-binding domain"/>
    <property type="match status" value="4"/>
</dbReference>
<keyword evidence="5" id="KW-0488">Methylation</keyword>
<evidence type="ECO:0000256" key="22">
    <source>
        <dbReference type="ARBA" id="ARBA00023136"/>
    </source>
</evidence>
<evidence type="ECO:0000256" key="32">
    <source>
        <dbReference type="ARBA" id="ARBA00047977"/>
    </source>
</evidence>
<feature type="binding site" evidence="40">
    <location>
        <begin position="640"/>
        <end position="646"/>
    </location>
    <ligand>
        <name>acetyl-CoA</name>
        <dbReference type="ChEBI" id="CHEBI:57288"/>
    </ligand>
</feature>
<name>A0A815BAK6_9BILA</name>
<evidence type="ECO:0000256" key="27">
    <source>
        <dbReference type="ARBA" id="ARBA00047338"/>
    </source>
</evidence>
<dbReference type="InterPro" id="IPR002257">
    <property type="entry name" value="Flavin_mOase_5"/>
</dbReference>
<evidence type="ECO:0000256" key="25">
    <source>
        <dbReference type="ARBA" id="ARBA00045722"/>
    </source>
</evidence>
<keyword evidence="16" id="KW-0492">Microsome</keyword>
<evidence type="ECO:0000256" key="9">
    <source>
        <dbReference type="ARBA" id="ARBA00022679"/>
    </source>
</evidence>
<dbReference type="Pfam" id="PF05127">
    <property type="entry name" value="NAT10_TcmA_helicase"/>
    <property type="match status" value="1"/>
</dbReference>
<comment type="catalytic activity">
    <reaction evidence="33">
        <text>hypotaurine + NADPH + O2 + H(+) = taurine + NADP(+) + H2O</text>
        <dbReference type="Rhea" id="RHEA:69819"/>
        <dbReference type="ChEBI" id="CHEBI:15377"/>
        <dbReference type="ChEBI" id="CHEBI:15378"/>
        <dbReference type="ChEBI" id="CHEBI:15379"/>
        <dbReference type="ChEBI" id="CHEBI:57783"/>
        <dbReference type="ChEBI" id="CHEBI:57853"/>
        <dbReference type="ChEBI" id="CHEBI:58349"/>
        <dbReference type="ChEBI" id="CHEBI:507393"/>
        <dbReference type="EC" id="1.14.13.8"/>
    </reaction>
    <physiologicalReaction direction="left-to-right" evidence="33">
        <dbReference type="Rhea" id="RHEA:69820"/>
    </physiologicalReaction>
</comment>
<dbReference type="GO" id="GO:0030686">
    <property type="term" value="C:90S preribosome"/>
    <property type="evidence" value="ECO:0007669"/>
    <property type="project" value="TreeGrafter"/>
</dbReference>
<evidence type="ECO:0000256" key="34">
    <source>
        <dbReference type="ARBA" id="ARBA00048088"/>
    </source>
</evidence>
<evidence type="ECO:0000259" key="45">
    <source>
        <dbReference type="Pfam" id="PF08351"/>
    </source>
</evidence>
<dbReference type="FunFam" id="3.40.50.300:FF:002218">
    <property type="entry name" value="tRNA(Met) cytidine acetyltransferase TmcA"/>
    <property type="match status" value="1"/>
</dbReference>
<keyword evidence="9 40" id="KW-0808">Transferase</keyword>
<evidence type="ECO:0000256" key="10">
    <source>
        <dbReference type="ARBA" id="ARBA00022692"/>
    </source>
</evidence>
<evidence type="ECO:0000313" key="48">
    <source>
        <dbReference type="EMBL" id="CAF1269767.1"/>
    </source>
</evidence>
<evidence type="ECO:0000259" key="47">
    <source>
        <dbReference type="Pfam" id="PF13725"/>
    </source>
</evidence>
<evidence type="ECO:0000256" key="42">
    <source>
        <dbReference type="SAM" id="MobiDB-lite"/>
    </source>
</evidence>
<evidence type="ECO:0000256" key="8">
    <source>
        <dbReference type="ARBA" id="ARBA00022630"/>
    </source>
</evidence>
<feature type="region of interest" description="Disordered" evidence="42">
    <location>
        <begin position="70"/>
        <end position="94"/>
    </location>
</feature>
<dbReference type="GO" id="GO:0005730">
    <property type="term" value="C:nucleolus"/>
    <property type="evidence" value="ECO:0007669"/>
    <property type="project" value="UniProtKB-SubCell"/>
</dbReference>
<evidence type="ECO:0000256" key="17">
    <source>
        <dbReference type="ARBA" id="ARBA00022857"/>
    </source>
</evidence>
<comment type="catalytic activity">
    <reaction evidence="38">
        <text>N,N-dimethylaniline + NADPH + O2 + H(+) = N,N-dimethylaniline N-oxide + NADP(+) + H2O</text>
        <dbReference type="Rhea" id="RHEA:24468"/>
        <dbReference type="ChEBI" id="CHEBI:15377"/>
        <dbReference type="ChEBI" id="CHEBI:15378"/>
        <dbReference type="ChEBI" id="CHEBI:15379"/>
        <dbReference type="ChEBI" id="CHEBI:16269"/>
        <dbReference type="ChEBI" id="CHEBI:17735"/>
        <dbReference type="ChEBI" id="CHEBI:57783"/>
        <dbReference type="ChEBI" id="CHEBI:58349"/>
        <dbReference type="EC" id="1.14.13.8"/>
    </reaction>
    <physiologicalReaction direction="left-to-right" evidence="38">
        <dbReference type="Rhea" id="RHEA:24469"/>
    </physiologicalReaction>
</comment>
<dbReference type="GO" id="GO:0005789">
    <property type="term" value="C:endoplasmic reticulum membrane"/>
    <property type="evidence" value="ECO:0007669"/>
    <property type="project" value="UniProtKB-SubCell"/>
</dbReference>
<dbReference type="Proteomes" id="UP000663845">
    <property type="component" value="Unassembled WGS sequence"/>
</dbReference>
<comment type="catalytic activity">
    <reaction evidence="39">
        <text>octan-3-one + NADPH + O2 + H(+) = pentyl propanoate + NADP(+) + H2O</text>
        <dbReference type="Rhea" id="RHEA:54840"/>
        <dbReference type="ChEBI" id="CHEBI:15377"/>
        <dbReference type="ChEBI" id="CHEBI:15378"/>
        <dbReference type="ChEBI" id="CHEBI:15379"/>
        <dbReference type="ChEBI" id="CHEBI:57783"/>
        <dbReference type="ChEBI" id="CHEBI:58349"/>
        <dbReference type="ChEBI" id="CHEBI:80946"/>
        <dbReference type="ChEBI" id="CHEBI:87373"/>
    </reaction>
    <physiologicalReaction direction="left-to-right" evidence="39">
        <dbReference type="Rhea" id="RHEA:54841"/>
    </physiologicalReaction>
</comment>
<feature type="domain" description="Possible tRNA binding" evidence="47">
    <location>
        <begin position="771"/>
        <end position="947"/>
    </location>
</feature>
<dbReference type="EMBL" id="CAJNOG010000494">
    <property type="protein sequence ID" value="CAF1269767.1"/>
    <property type="molecule type" value="Genomic_DNA"/>
</dbReference>
<evidence type="ECO:0000256" key="2">
    <source>
        <dbReference type="ARBA" id="ARBA00004389"/>
    </source>
</evidence>
<comment type="catalytic activity">
    <reaction evidence="37">
        <text>heptan-4-one + NADPH + O2 + H(+) = propyl butanoate + NADP(+) + H2O</text>
        <dbReference type="Rhea" id="RHEA:54852"/>
        <dbReference type="ChEBI" id="CHEBI:15377"/>
        <dbReference type="ChEBI" id="CHEBI:15378"/>
        <dbReference type="ChEBI" id="CHEBI:15379"/>
        <dbReference type="ChEBI" id="CHEBI:57783"/>
        <dbReference type="ChEBI" id="CHEBI:58349"/>
        <dbReference type="ChEBI" id="CHEBI:89484"/>
        <dbReference type="ChEBI" id="CHEBI:89719"/>
    </reaction>
    <physiologicalReaction direction="left-to-right" evidence="37">
        <dbReference type="Rhea" id="RHEA:54853"/>
    </physiologicalReaction>
</comment>
<evidence type="ECO:0000256" key="30">
    <source>
        <dbReference type="ARBA" id="ARBA00047855"/>
    </source>
</evidence>
<dbReference type="FunFam" id="3.50.50.60:FF:000159">
    <property type="entry name" value="Dimethylaniline monooxygenase [N-oxide-forming]"/>
    <property type="match status" value="1"/>
</dbReference>
<dbReference type="InterPro" id="IPR007807">
    <property type="entry name" value="TcmA/NAT10_helicase"/>
</dbReference>
<dbReference type="Gene3D" id="3.40.50.300">
    <property type="entry name" value="P-loop containing nucleotide triphosphate hydrolases"/>
    <property type="match status" value="1"/>
</dbReference>
<feature type="domain" description="TmcA/NAT10 N-terminal" evidence="45">
    <location>
        <begin position="9"/>
        <end position="205"/>
    </location>
</feature>
<keyword evidence="10 43" id="KW-0812">Transmembrane</keyword>
<dbReference type="Gene3D" id="3.40.50.11040">
    <property type="match status" value="1"/>
</dbReference>